<evidence type="ECO:0000313" key="3">
    <source>
        <dbReference type="EMBL" id="CAB4188528.1"/>
    </source>
</evidence>
<name>A0A6J5R4H5_9CAUD</name>
<reference evidence="3" key="1">
    <citation type="submission" date="2020-05" db="EMBL/GenBank/DDBJ databases">
        <authorList>
            <person name="Chiriac C."/>
            <person name="Salcher M."/>
            <person name="Ghai R."/>
            <person name="Kavagutti S V."/>
        </authorList>
    </citation>
    <scope>NUCLEOTIDE SEQUENCE</scope>
</reference>
<dbReference type="EMBL" id="LR796602">
    <property type="protein sequence ID" value="CAB4153833.1"/>
    <property type="molecule type" value="Genomic_DNA"/>
</dbReference>
<evidence type="ECO:0000313" key="2">
    <source>
        <dbReference type="EMBL" id="CAB4153833.1"/>
    </source>
</evidence>
<protein>
    <submittedName>
        <fullName evidence="3">Uncharacterized protein</fullName>
    </submittedName>
</protein>
<accession>A0A6J5R4H5</accession>
<sequence>MNKDEILTQIICAMINSGEMKVFAYEAKLDKAVQITNSIIEICERENYYPEYV</sequence>
<dbReference type="EMBL" id="LR796500">
    <property type="protein sequence ID" value="CAB4149024.1"/>
    <property type="molecule type" value="Genomic_DNA"/>
</dbReference>
<evidence type="ECO:0000313" key="1">
    <source>
        <dbReference type="EMBL" id="CAB4149024.1"/>
    </source>
</evidence>
<dbReference type="EMBL" id="LR797124">
    <property type="protein sequence ID" value="CAB4188528.1"/>
    <property type="molecule type" value="Genomic_DNA"/>
</dbReference>
<gene>
    <name evidence="3" type="ORF">UFOVP1178_35</name>
    <name evidence="1" type="ORF">UFOVP522_41</name>
    <name evidence="2" type="ORF">UFOVP624_30</name>
</gene>
<proteinExistence type="predicted"/>
<organism evidence="3">
    <name type="scientific">uncultured Caudovirales phage</name>
    <dbReference type="NCBI Taxonomy" id="2100421"/>
    <lineage>
        <taxon>Viruses</taxon>
        <taxon>Duplodnaviria</taxon>
        <taxon>Heunggongvirae</taxon>
        <taxon>Uroviricota</taxon>
        <taxon>Caudoviricetes</taxon>
        <taxon>Peduoviridae</taxon>
        <taxon>Maltschvirus</taxon>
        <taxon>Maltschvirus maltsch</taxon>
    </lineage>
</organism>